<protein>
    <submittedName>
        <fullName evidence="9">Uncharacterized protein</fullName>
    </submittedName>
</protein>
<dbReference type="Pfam" id="PF00251">
    <property type="entry name" value="Glyco_hydro_32N"/>
    <property type="match status" value="1"/>
</dbReference>
<name>A0ABC9CRN4_9POAL</name>
<sequence>MAAFPFAISAVAVILCSVLLPPSSCSPICAARTQDHVRTAFHFQPAKNWQNDPNGPVYFNGMYHLFYQYNPHGALWDVGNLSWGHTVSGDLVNWADLGNALDPTAPFDANGCASGSVTVLPDGNPVILYSGIDAARRQVQNIAIPKNPRDPLLREWTKPSYNPVVPVPADVSPDNFRDPTTAWLGRDGLWRFAVSAVAGGVGSTLVYRSADFLRWERRAAPLHASRDAVMAECPDLFPVASPGVPEGLDASAAAARHVLKVSMPDTLQDYYAVGRYDEETDTFTPDGEEDAREFGDYRRWRRIDHGHLYASKTFFDARRSRRVLWAWVNESDSETDDVARGWSGLQSFPRALWLDAGGRQLVQWPVEEIETLRRKHKAMVGTEVEAGGLREVEGVESSQADVDVAFEVTSLERAEGLDPSRLMDPDALCAEKGASVRGGVGPFGLLVMASGDDLREHTAVFFRVFRLLHEYTVLMCTDLTRSSTKTGVYKPIHGGFVNVDIEKDKSISLRTLIDRSIVESFGAGGRTCMTARVYPDHVARCSSHMYVFNNGSDAVKVPKLEAWELATASVNAIAAEEGDGLAASGDMCKSTAYY</sequence>
<evidence type="ECO:0000256" key="6">
    <source>
        <dbReference type="SAM" id="SignalP"/>
    </source>
</evidence>
<dbReference type="AlphaFoldDB" id="A0ABC9CRN4"/>
<proteinExistence type="inferred from homology"/>
<evidence type="ECO:0000259" key="7">
    <source>
        <dbReference type="Pfam" id="PF00251"/>
    </source>
</evidence>
<keyword evidence="6" id="KW-0732">Signal</keyword>
<dbReference type="Pfam" id="PF08244">
    <property type="entry name" value="Glyco_hydro_32C"/>
    <property type="match status" value="1"/>
</dbReference>
<dbReference type="Gene3D" id="2.115.10.20">
    <property type="entry name" value="Glycosyl hydrolase domain, family 43"/>
    <property type="match status" value="1"/>
</dbReference>
<dbReference type="SUPFAM" id="SSF75005">
    <property type="entry name" value="Arabinanase/levansucrase/invertase"/>
    <property type="match status" value="1"/>
</dbReference>
<reference evidence="9 10" key="2">
    <citation type="submission" date="2024-10" db="EMBL/GenBank/DDBJ databases">
        <authorList>
            <person name="Ryan C."/>
        </authorList>
    </citation>
    <scope>NUCLEOTIDE SEQUENCE [LARGE SCALE GENOMIC DNA]</scope>
</reference>
<evidence type="ECO:0000256" key="2">
    <source>
        <dbReference type="ARBA" id="ARBA00022801"/>
    </source>
</evidence>
<evidence type="ECO:0000313" key="9">
    <source>
        <dbReference type="EMBL" id="CAL5024889.1"/>
    </source>
</evidence>
<evidence type="ECO:0000256" key="3">
    <source>
        <dbReference type="ARBA" id="ARBA00023180"/>
    </source>
</evidence>
<dbReference type="InterPro" id="IPR050551">
    <property type="entry name" value="Fructan_Metab_Enzymes"/>
</dbReference>
<accession>A0ABC9CRN4</accession>
<dbReference type="InterPro" id="IPR001362">
    <property type="entry name" value="Glyco_hydro_32"/>
</dbReference>
<organism evidence="9 10">
    <name type="scientific">Urochloa decumbens</name>
    <dbReference type="NCBI Taxonomy" id="240449"/>
    <lineage>
        <taxon>Eukaryota</taxon>
        <taxon>Viridiplantae</taxon>
        <taxon>Streptophyta</taxon>
        <taxon>Embryophyta</taxon>
        <taxon>Tracheophyta</taxon>
        <taxon>Spermatophyta</taxon>
        <taxon>Magnoliopsida</taxon>
        <taxon>Liliopsida</taxon>
        <taxon>Poales</taxon>
        <taxon>Poaceae</taxon>
        <taxon>PACMAD clade</taxon>
        <taxon>Panicoideae</taxon>
        <taxon>Panicodae</taxon>
        <taxon>Paniceae</taxon>
        <taxon>Melinidinae</taxon>
        <taxon>Urochloa</taxon>
    </lineage>
</organism>
<dbReference type="SMART" id="SM00640">
    <property type="entry name" value="Glyco_32"/>
    <property type="match status" value="1"/>
</dbReference>
<feature type="domain" description="Glycosyl hydrolase family 32 N-terminal" evidence="7">
    <location>
        <begin position="42"/>
        <end position="365"/>
    </location>
</feature>
<gene>
    <name evidence="9" type="ORF">URODEC1_LOCUS77774</name>
</gene>
<dbReference type="InterPro" id="IPR013320">
    <property type="entry name" value="ConA-like_dom_sf"/>
</dbReference>
<evidence type="ECO:0000256" key="4">
    <source>
        <dbReference type="ARBA" id="ARBA00023295"/>
    </source>
</evidence>
<dbReference type="PANTHER" id="PTHR31953">
    <property type="entry name" value="BETA-FRUCTOFURANOSIDASE, INSOLUBLE ISOENZYME CWINV1-RELATED"/>
    <property type="match status" value="1"/>
</dbReference>
<dbReference type="InterPro" id="IPR013189">
    <property type="entry name" value="Glyco_hydro_32_C"/>
</dbReference>
<feature type="signal peptide" evidence="6">
    <location>
        <begin position="1"/>
        <end position="25"/>
    </location>
</feature>
<dbReference type="Gene3D" id="2.60.120.560">
    <property type="entry name" value="Exo-inulinase, domain 1"/>
    <property type="match status" value="1"/>
</dbReference>
<keyword evidence="10" id="KW-1185">Reference proteome</keyword>
<dbReference type="Proteomes" id="UP001497457">
    <property type="component" value="Chromosome 30rd"/>
</dbReference>
<comment type="similarity">
    <text evidence="1 5">Belongs to the glycosyl hydrolase 32 family.</text>
</comment>
<reference evidence="10" key="1">
    <citation type="submission" date="2024-06" db="EMBL/GenBank/DDBJ databases">
        <authorList>
            <person name="Ryan C."/>
        </authorList>
    </citation>
    <scope>NUCLEOTIDE SEQUENCE [LARGE SCALE GENOMIC DNA]</scope>
</reference>
<dbReference type="GO" id="GO:0016798">
    <property type="term" value="F:hydrolase activity, acting on glycosyl bonds"/>
    <property type="evidence" value="ECO:0007669"/>
    <property type="project" value="UniProtKB-KW"/>
</dbReference>
<feature type="chain" id="PRO_5044874728" evidence="6">
    <location>
        <begin position="26"/>
        <end position="594"/>
    </location>
</feature>
<dbReference type="InterPro" id="IPR013148">
    <property type="entry name" value="Glyco_hydro_32_N"/>
</dbReference>
<dbReference type="CDD" id="cd18624">
    <property type="entry name" value="GH32_Fruct1-like"/>
    <property type="match status" value="1"/>
</dbReference>
<keyword evidence="2 5" id="KW-0378">Hydrolase</keyword>
<keyword evidence="4 5" id="KW-0326">Glycosidase</keyword>
<dbReference type="SUPFAM" id="SSF49899">
    <property type="entry name" value="Concanavalin A-like lectins/glucanases"/>
    <property type="match status" value="1"/>
</dbReference>
<keyword evidence="3" id="KW-0325">Glycoprotein</keyword>
<evidence type="ECO:0000256" key="5">
    <source>
        <dbReference type="RuleBase" id="RU362110"/>
    </source>
</evidence>
<dbReference type="FunFam" id="2.60.120.560:FF:000002">
    <property type="entry name" value="Beta-fructofuranosidase, insoluble isoenzyme CWINV1"/>
    <property type="match status" value="1"/>
</dbReference>
<evidence type="ECO:0000313" key="10">
    <source>
        <dbReference type="Proteomes" id="UP001497457"/>
    </source>
</evidence>
<evidence type="ECO:0000256" key="1">
    <source>
        <dbReference type="ARBA" id="ARBA00009902"/>
    </source>
</evidence>
<dbReference type="InterPro" id="IPR023296">
    <property type="entry name" value="Glyco_hydro_beta-prop_sf"/>
</dbReference>
<evidence type="ECO:0000259" key="8">
    <source>
        <dbReference type="Pfam" id="PF08244"/>
    </source>
</evidence>
<dbReference type="EMBL" id="OZ075140">
    <property type="protein sequence ID" value="CAL5024889.1"/>
    <property type="molecule type" value="Genomic_DNA"/>
</dbReference>
<feature type="domain" description="Glycosyl hydrolase family 32 C-terminal" evidence="8">
    <location>
        <begin position="368"/>
        <end position="564"/>
    </location>
</feature>